<dbReference type="Proteomes" id="UP000250235">
    <property type="component" value="Unassembled WGS sequence"/>
</dbReference>
<organism evidence="1 2">
    <name type="scientific">Dorcoceras hygrometricum</name>
    <dbReference type="NCBI Taxonomy" id="472368"/>
    <lineage>
        <taxon>Eukaryota</taxon>
        <taxon>Viridiplantae</taxon>
        <taxon>Streptophyta</taxon>
        <taxon>Embryophyta</taxon>
        <taxon>Tracheophyta</taxon>
        <taxon>Spermatophyta</taxon>
        <taxon>Magnoliopsida</taxon>
        <taxon>eudicotyledons</taxon>
        <taxon>Gunneridae</taxon>
        <taxon>Pentapetalae</taxon>
        <taxon>asterids</taxon>
        <taxon>lamiids</taxon>
        <taxon>Lamiales</taxon>
        <taxon>Gesneriaceae</taxon>
        <taxon>Didymocarpoideae</taxon>
        <taxon>Trichosporeae</taxon>
        <taxon>Loxocarpinae</taxon>
        <taxon>Dorcoceras</taxon>
    </lineage>
</organism>
<dbReference type="AlphaFoldDB" id="A0A2Z7A8M0"/>
<name>A0A2Z7A8M0_9LAMI</name>
<accession>A0A2Z7A8M0</accession>
<evidence type="ECO:0000313" key="1">
    <source>
        <dbReference type="EMBL" id="KZV18003.1"/>
    </source>
</evidence>
<gene>
    <name evidence="1" type="ORF">F511_39224</name>
</gene>
<evidence type="ECO:0000313" key="2">
    <source>
        <dbReference type="Proteomes" id="UP000250235"/>
    </source>
</evidence>
<dbReference type="EMBL" id="KV017589">
    <property type="protein sequence ID" value="KZV18003.1"/>
    <property type="molecule type" value="Genomic_DNA"/>
</dbReference>
<proteinExistence type="predicted"/>
<protein>
    <submittedName>
        <fullName evidence="1">Uncharacterized protein</fullName>
    </submittedName>
</protein>
<reference evidence="1 2" key="1">
    <citation type="journal article" date="2015" name="Proc. Natl. Acad. Sci. U.S.A.">
        <title>The resurrection genome of Boea hygrometrica: A blueprint for survival of dehydration.</title>
        <authorList>
            <person name="Xiao L."/>
            <person name="Yang G."/>
            <person name="Zhang L."/>
            <person name="Yang X."/>
            <person name="Zhao S."/>
            <person name="Ji Z."/>
            <person name="Zhou Q."/>
            <person name="Hu M."/>
            <person name="Wang Y."/>
            <person name="Chen M."/>
            <person name="Xu Y."/>
            <person name="Jin H."/>
            <person name="Xiao X."/>
            <person name="Hu G."/>
            <person name="Bao F."/>
            <person name="Hu Y."/>
            <person name="Wan P."/>
            <person name="Li L."/>
            <person name="Deng X."/>
            <person name="Kuang T."/>
            <person name="Xiang C."/>
            <person name="Zhu J.K."/>
            <person name="Oliver M.J."/>
            <person name="He Y."/>
        </authorList>
    </citation>
    <scope>NUCLEOTIDE SEQUENCE [LARGE SCALE GENOMIC DNA]</scope>
    <source>
        <strain evidence="2">cv. XS01</strain>
    </source>
</reference>
<keyword evidence="2" id="KW-1185">Reference proteome</keyword>
<sequence length="200" mass="21718">MIKTDLSAKSNRSHALAQLQNDGVQAPDLLTSPADLLTSSDLPRNSSMNTTRFYQQICLRHPPDLLTSFDDVMLYVGIEVADVSFAAGSLARIVLCFGSWRQQRLRGFQQESAIGFRNGVVLRNQSMRKEDATSFELVATPRIDVAAGSSRGRGSLIVENTSTVAPASFVGGNALLLVAAVKSFINSKTWSSLWIISSHT</sequence>